<evidence type="ECO:0000256" key="6">
    <source>
        <dbReference type="ARBA" id="ARBA00012839"/>
    </source>
</evidence>
<evidence type="ECO:0000313" key="19">
    <source>
        <dbReference type="EMBL" id="ADY42338.1"/>
    </source>
</evidence>
<evidence type="ECO:0000256" key="11">
    <source>
        <dbReference type="ARBA" id="ARBA00022824"/>
    </source>
</evidence>
<dbReference type="UniPathway" id="UPA00378"/>
<dbReference type="Gene3D" id="1.25.40.10">
    <property type="entry name" value="Tetratricopeptide repeat domain"/>
    <property type="match status" value="1"/>
</dbReference>
<dbReference type="Pfam" id="PF13374">
    <property type="entry name" value="TPR_10"/>
    <property type="match status" value="1"/>
</dbReference>
<dbReference type="Pfam" id="PF13432">
    <property type="entry name" value="TPR_16"/>
    <property type="match status" value="1"/>
</dbReference>
<accession>F1KWT4</accession>
<keyword evidence="9" id="KW-0677">Repeat</keyword>
<keyword evidence="11" id="KW-0256">Endoplasmic reticulum</keyword>
<dbReference type="EMBL" id="JI167194">
    <property type="protein sequence ID" value="ADY42338.1"/>
    <property type="molecule type" value="mRNA"/>
</dbReference>
<dbReference type="PANTHER" id="PTHR44227">
    <property type="match status" value="1"/>
</dbReference>
<evidence type="ECO:0000256" key="1">
    <source>
        <dbReference type="ARBA" id="ARBA00003582"/>
    </source>
</evidence>
<dbReference type="GO" id="GO:0004169">
    <property type="term" value="F:dolichyl-phosphate-mannose-protein mannosyltransferase activity"/>
    <property type="evidence" value="ECO:0007669"/>
    <property type="project" value="UniProtKB-EC"/>
</dbReference>
<dbReference type="InterPro" id="IPR011990">
    <property type="entry name" value="TPR-like_helical_dom_sf"/>
</dbReference>
<evidence type="ECO:0000256" key="13">
    <source>
        <dbReference type="ARBA" id="ARBA00023136"/>
    </source>
</evidence>
<protein>
    <recommendedName>
        <fullName evidence="6">dolichyl-phosphate-mannose--protein mannosyltransferase</fullName>
        <ecNumber evidence="6">2.4.1.109</ecNumber>
    </recommendedName>
</protein>
<comment type="similarity">
    <text evidence="5">Belongs to the TMTC family.</text>
</comment>
<dbReference type="PROSITE" id="PS50005">
    <property type="entry name" value="TPR"/>
    <property type="match status" value="4"/>
</dbReference>
<comment type="catalytic activity">
    <reaction evidence="14">
        <text>a di-trans,poly-cis-dolichyl beta-D-mannosyl phosphate + L-threonyl-[protein] = 3-O-(alpha-D-mannosyl)-L-threonyl-[protein] + a di-trans,poly-cis-dolichyl phosphate + H(+)</text>
        <dbReference type="Rhea" id="RHEA:53396"/>
        <dbReference type="Rhea" id="RHEA-COMP:11060"/>
        <dbReference type="Rhea" id="RHEA-COMP:13547"/>
        <dbReference type="Rhea" id="RHEA-COMP:19498"/>
        <dbReference type="Rhea" id="RHEA-COMP:19501"/>
        <dbReference type="ChEBI" id="CHEBI:15378"/>
        <dbReference type="ChEBI" id="CHEBI:30013"/>
        <dbReference type="ChEBI" id="CHEBI:57683"/>
        <dbReference type="ChEBI" id="CHEBI:58211"/>
        <dbReference type="ChEBI" id="CHEBI:137323"/>
        <dbReference type="EC" id="2.4.1.109"/>
    </reaction>
</comment>
<keyword evidence="12 17" id="KW-1133">Transmembrane helix</keyword>
<dbReference type="InterPro" id="IPR019734">
    <property type="entry name" value="TPR_rpt"/>
</dbReference>
<evidence type="ECO:0000256" key="8">
    <source>
        <dbReference type="ARBA" id="ARBA00022692"/>
    </source>
</evidence>
<dbReference type="Pfam" id="PF08409">
    <property type="entry name" value="TMTC_DUF1736"/>
    <property type="match status" value="1"/>
</dbReference>
<evidence type="ECO:0000256" key="4">
    <source>
        <dbReference type="ARBA" id="ARBA00004922"/>
    </source>
</evidence>
<evidence type="ECO:0000256" key="17">
    <source>
        <dbReference type="SAM" id="Phobius"/>
    </source>
</evidence>
<dbReference type="GO" id="GO:0016020">
    <property type="term" value="C:membrane"/>
    <property type="evidence" value="ECO:0007669"/>
    <property type="project" value="UniProtKB-SubCell"/>
</dbReference>
<evidence type="ECO:0000256" key="3">
    <source>
        <dbReference type="ARBA" id="ARBA00004240"/>
    </source>
</evidence>
<sequence length="756" mass="86401">MKHKVSSHRDTGRSGEKVRSLLQRTRQTSHHIPLLLVLSTICFSTNISGDFVFDDTEAIVKNPIVRDSNRWLDVLTSDFWGRPIRSEHSHKSYRPITTLTFIFNRIFFGLDTTPYHIFNVLLHSIVTTLVYKATSNAAMLFDGTCTEKLAFHAALLFAVHPVHSEAVANIVGRAELLMAMFALLTVNVYIECLKMGEFTLERKCTLLALSLLALFSKEQGIIALPLCASIDLLASAFSITRLIRVFKQSCSSSYRNNRSKNDNNKFVSNDMRCLLRVLLCTFATMGMLLIRLYINGFKSPKFSSFDNPIASHPSAFFRLFSYCYLIVLNIWLLVNPSKLCFDYSMGCITPIESVFDRRFFLTISIVIVIIILLYRRIVNCLAWSRFFFLAHFGILAFWHFRLTYFGFSIAILAFLPASNFFLTVGFVLAERVLYLPSVGFCILVAIVYDKLKTQISDHSKNEMVRFAACIILLLGVNKSMERCSEWRTELDLYRSGLVVCPTNAKIHYNLGKVLADSGDSLTAEVSYKSAIRLNPSYDHAMNNLANIYLVRGQYSEAEKLLKKCVKIRSGFAAAWMNLGLAMLGQRKFKESEECFRMSLSIRPNYPDCLYNLGNLYLQQNKKRLAESIWRNVTRIQMDHERAWVNLLVLLDELDDCEEVIELADSALEYLDDRASIHFQLGTCFGKMAQFGNAEKHLRKAVDLQRDNALYWTNLGILYQRWNRTENAIEAYRMTLTLQPASQTAKDNLGKLAHKLN</sequence>
<evidence type="ECO:0000256" key="16">
    <source>
        <dbReference type="PROSITE-ProRule" id="PRU00339"/>
    </source>
</evidence>
<evidence type="ECO:0000256" key="5">
    <source>
        <dbReference type="ARBA" id="ARBA00007882"/>
    </source>
</evidence>
<keyword evidence="7" id="KW-0808">Transferase</keyword>
<feature type="repeat" description="TPR" evidence="16">
    <location>
        <begin position="504"/>
        <end position="537"/>
    </location>
</feature>
<dbReference type="InterPro" id="IPR052346">
    <property type="entry name" value="O-mannosyl-transferase_TMTC"/>
</dbReference>
<feature type="transmembrane region" description="Helical" evidence="17">
    <location>
        <begin position="381"/>
        <end position="398"/>
    </location>
</feature>
<evidence type="ECO:0000256" key="2">
    <source>
        <dbReference type="ARBA" id="ARBA00004141"/>
    </source>
</evidence>
<dbReference type="SMART" id="SM00028">
    <property type="entry name" value="TPR"/>
    <property type="match status" value="6"/>
</dbReference>
<comment type="catalytic activity">
    <reaction evidence="15">
        <text>a di-trans,poly-cis-dolichyl beta-D-mannosyl phosphate + L-seryl-[protein] = 3-O-(alpha-D-mannosyl)-L-seryl-[protein] + a di-trans,poly-cis-dolichyl phosphate + H(+)</text>
        <dbReference type="Rhea" id="RHEA:17377"/>
        <dbReference type="Rhea" id="RHEA-COMP:9863"/>
        <dbReference type="Rhea" id="RHEA-COMP:13546"/>
        <dbReference type="Rhea" id="RHEA-COMP:19498"/>
        <dbReference type="Rhea" id="RHEA-COMP:19501"/>
        <dbReference type="ChEBI" id="CHEBI:15378"/>
        <dbReference type="ChEBI" id="CHEBI:29999"/>
        <dbReference type="ChEBI" id="CHEBI:57683"/>
        <dbReference type="ChEBI" id="CHEBI:58211"/>
        <dbReference type="ChEBI" id="CHEBI:137321"/>
        <dbReference type="EC" id="2.4.1.109"/>
    </reaction>
</comment>
<evidence type="ECO:0000256" key="7">
    <source>
        <dbReference type="ARBA" id="ARBA00022679"/>
    </source>
</evidence>
<evidence type="ECO:0000256" key="10">
    <source>
        <dbReference type="ARBA" id="ARBA00022803"/>
    </source>
</evidence>
<dbReference type="InterPro" id="IPR013618">
    <property type="entry name" value="TMTC_DUF1736"/>
</dbReference>
<feature type="repeat" description="TPR" evidence="16">
    <location>
        <begin position="674"/>
        <end position="707"/>
    </location>
</feature>
<evidence type="ECO:0000256" key="9">
    <source>
        <dbReference type="ARBA" id="ARBA00022737"/>
    </source>
</evidence>
<organism evidence="19">
    <name type="scientific">Ascaris suum</name>
    <name type="common">Pig roundworm</name>
    <name type="synonym">Ascaris lumbricoides</name>
    <dbReference type="NCBI Taxonomy" id="6253"/>
    <lineage>
        <taxon>Eukaryota</taxon>
        <taxon>Metazoa</taxon>
        <taxon>Ecdysozoa</taxon>
        <taxon>Nematoda</taxon>
        <taxon>Chromadorea</taxon>
        <taxon>Rhabditida</taxon>
        <taxon>Spirurina</taxon>
        <taxon>Ascaridomorpha</taxon>
        <taxon>Ascaridoidea</taxon>
        <taxon>Ascarididae</taxon>
        <taxon>Ascaris</taxon>
    </lineage>
</organism>
<dbReference type="Pfam" id="PF13181">
    <property type="entry name" value="TPR_8"/>
    <property type="match status" value="2"/>
</dbReference>
<keyword evidence="10 16" id="KW-0802">TPR repeat</keyword>
<feature type="repeat" description="TPR" evidence="16">
    <location>
        <begin position="708"/>
        <end position="741"/>
    </location>
</feature>
<feature type="repeat" description="TPR" evidence="16">
    <location>
        <begin position="572"/>
        <end position="605"/>
    </location>
</feature>
<reference evidence="19" key="1">
    <citation type="journal article" date="2011" name="Genome Res.">
        <title>Deep small RNA sequencing from the nematode Ascaris reveals conservation, functional diversification, and novel developmental profiles.</title>
        <authorList>
            <person name="Wang J."/>
            <person name="Czech B."/>
            <person name="Crunk A."/>
            <person name="Wallace A."/>
            <person name="Mitreva M."/>
            <person name="Hannon G.J."/>
            <person name="Davis R.E."/>
        </authorList>
    </citation>
    <scope>NUCLEOTIDE SEQUENCE</scope>
</reference>
<evidence type="ECO:0000256" key="14">
    <source>
        <dbReference type="ARBA" id="ARBA00045085"/>
    </source>
</evidence>
<keyword evidence="8 17" id="KW-0812">Transmembrane</keyword>
<evidence type="ECO:0000259" key="18">
    <source>
        <dbReference type="Pfam" id="PF08409"/>
    </source>
</evidence>
<dbReference type="SUPFAM" id="SSF48452">
    <property type="entry name" value="TPR-like"/>
    <property type="match status" value="1"/>
</dbReference>
<comment type="pathway">
    <text evidence="4">Protein modification; protein glycosylation.</text>
</comment>
<dbReference type="PANTHER" id="PTHR44227:SF3">
    <property type="entry name" value="PROTEIN O-MANNOSYL-TRANSFERASE TMTC4"/>
    <property type="match status" value="1"/>
</dbReference>
<feature type="domain" description="DUF1736" evidence="18">
    <location>
        <begin position="296"/>
        <end position="369"/>
    </location>
</feature>
<evidence type="ECO:0000256" key="12">
    <source>
        <dbReference type="ARBA" id="ARBA00022989"/>
    </source>
</evidence>
<keyword evidence="13 17" id="KW-0472">Membrane</keyword>
<comment type="function">
    <text evidence="1">Transfers mannosyl residues to the hydroxyl group of serine or threonine residues.</text>
</comment>
<dbReference type="EC" id="2.4.1.109" evidence="6"/>
<name>F1KWT4_ASCSU</name>
<dbReference type="GO" id="GO:0030968">
    <property type="term" value="P:endoplasmic reticulum unfolded protein response"/>
    <property type="evidence" value="ECO:0007669"/>
    <property type="project" value="TreeGrafter"/>
</dbReference>
<comment type="subcellular location">
    <subcellularLocation>
        <location evidence="3">Endoplasmic reticulum</location>
    </subcellularLocation>
    <subcellularLocation>
        <location evidence="2">Membrane</location>
        <topology evidence="2">Multi-pass membrane protein</topology>
    </subcellularLocation>
</comment>
<feature type="transmembrane region" description="Helical" evidence="17">
    <location>
        <begin position="405"/>
        <end position="427"/>
    </location>
</feature>
<evidence type="ECO:0000256" key="15">
    <source>
        <dbReference type="ARBA" id="ARBA00045102"/>
    </source>
</evidence>
<feature type="transmembrane region" description="Helical" evidence="17">
    <location>
        <begin position="355"/>
        <end position="375"/>
    </location>
</feature>
<proteinExistence type="evidence at transcript level"/>
<dbReference type="GO" id="GO:0005783">
    <property type="term" value="C:endoplasmic reticulum"/>
    <property type="evidence" value="ECO:0007669"/>
    <property type="project" value="UniProtKB-SubCell"/>
</dbReference>
<dbReference type="AlphaFoldDB" id="F1KWT4"/>
<feature type="transmembrane region" description="Helical" evidence="17">
    <location>
        <begin position="314"/>
        <end position="334"/>
    </location>
</feature>
<feature type="transmembrane region" description="Helical" evidence="17">
    <location>
        <begin position="273"/>
        <end position="294"/>
    </location>
</feature>